<dbReference type="InterPro" id="IPR035992">
    <property type="entry name" value="Ricin_B-like_lectins"/>
</dbReference>
<dbReference type="AlphaFoldDB" id="A0A941IP90"/>
<dbReference type="CDD" id="cd00161">
    <property type="entry name" value="beta-trefoil_Ricin-like"/>
    <property type="match status" value="1"/>
</dbReference>
<dbReference type="SMART" id="SM00458">
    <property type="entry name" value="RICIN"/>
    <property type="match status" value="1"/>
</dbReference>
<feature type="chain" id="PRO_5038832642" evidence="1">
    <location>
        <begin position="30"/>
        <end position="189"/>
    </location>
</feature>
<name>A0A941IP90_9ACTN</name>
<comment type="caution">
    <text evidence="3">The sequence shown here is derived from an EMBL/GenBank/DDBJ whole genome shotgun (WGS) entry which is preliminary data.</text>
</comment>
<dbReference type="EMBL" id="JAGSOG010000073">
    <property type="protein sequence ID" value="MBR7834854.1"/>
    <property type="molecule type" value="Genomic_DNA"/>
</dbReference>
<keyword evidence="1" id="KW-0732">Signal</keyword>
<evidence type="ECO:0000313" key="4">
    <source>
        <dbReference type="Proteomes" id="UP000675781"/>
    </source>
</evidence>
<dbReference type="Proteomes" id="UP000675781">
    <property type="component" value="Unassembled WGS sequence"/>
</dbReference>
<evidence type="ECO:0000313" key="3">
    <source>
        <dbReference type="EMBL" id="MBR7834854.1"/>
    </source>
</evidence>
<dbReference type="InterPro" id="IPR000772">
    <property type="entry name" value="Ricin_B_lectin"/>
</dbReference>
<evidence type="ECO:0000259" key="2">
    <source>
        <dbReference type="SMART" id="SM00458"/>
    </source>
</evidence>
<feature type="domain" description="Ricin B lectin" evidence="2">
    <location>
        <begin position="40"/>
        <end position="178"/>
    </location>
</feature>
<gene>
    <name evidence="3" type="ORF">KDL01_16395</name>
</gene>
<proteinExistence type="predicted"/>
<sequence>MRILRGTRRVLSATAVLAIAASVGSGVLAASPASADESNYGTLLALSDSLNLDVDNAATNANAWLDVWYQNNNSNQSFLYPSSNGQVGEIEAQNSQMCVTTDGVAGDAVSQQPCTGAAGQEWEAETWTIWWLPGSLLVTFQNPSSGLVLEIYGDSSSAGATIDAWYPDGGYNQSWIIPGCSNPTPIVCE</sequence>
<organism evidence="3 4">
    <name type="scientific">Actinospica durhamensis</name>
    <dbReference type="NCBI Taxonomy" id="1508375"/>
    <lineage>
        <taxon>Bacteria</taxon>
        <taxon>Bacillati</taxon>
        <taxon>Actinomycetota</taxon>
        <taxon>Actinomycetes</taxon>
        <taxon>Catenulisporales</taxon>
        <taxon>Actinospicaceae</taxon>
        <taxon>Actinospica</taxon>
    </lineage>
</organism>
<dbReference type="Pfam" id="PF00652">
    <property type="entry name" value="Ricin_B_lectin"/>
    <property type="match status" value="1"/>
</dbReference>
<feature type="signal peptide" evidence="1">
    <location>
        <begin position="1"/>
        <end position="29"/>
    </location>
</feature>
<evidence type="ECO:0000256" key="1">
    <source>
        <dbReference type="SAM" id="SignalP"/>
    </source>
</evidence>
<dbReference type="RefSeq" id="WP_212529370.1">
    <property type="nucleotide sequence ID" value="NZ_JAGSOG010000073.1"/>
</dbReference>
<dbReference type="SUPFAM" id="SSF50370">
    <property type="entry name" value="Ricin B-like lectins"/>
    <property type="match status" value="1"/>
</dbReference>
<dbReference type="Gene3D" id="2.80.10.50">
    <property type="match status" value="2"/>
</dbReference>
<keyword evidence="4" id="KW-1185">Reference proteome</keyword>
<dbReference type="PROSITE" id="PS50231">
    <property type="entry name" value="RICIN_B_LECTIN"/>
    <property type="match status" value="1"/>
</dbReference>
<protein>
    <submittedName>
        <fullName evidence="3">Ricin-type beta-trefoil lectin domain protein</fullName>
    </submittedName>
</protein>
<accession>A0A941IP90</accession>
<reference evidence="3" key="1">
    <citation type="submission" date="2021-04" db="EMBL/GenBank/DDBJ databases">
        <title>Genome based classification of Actinospica acidithermotolerans sp. nov., an actinobacterium isolated from an Indonesian hot spring.</title>
        <authorList>
            <person name="Kusuma A.B."/>
            <person name="Putra K.E."/>
            <person name="Nafisah S."/>
            <person name="Loh J."/>
            <person name="Nouioui I."/>
            <person name="Goodfellow M."/>
        </authorList>
    </citation>
    <scope>NUCLEOTIDE SEQUENCE</scope>
    <source>
        <strain evidence="3">CSCA 57</strain>
    </source>
</reference>